<protein>
    <submittedName>
        <fullName evidence="1">Uncharacterized protein</fullName>
    </submittedName>
</protein>
<organism evidence="1 2">
    <name type="scientific">Rotaria sordida</name>
    <dbReference type="NCBI Taxonomy" id="392033"/>
    <lineage>
        <taxon>Eukaryota</taxon>
        <taxon>Metazoa</taxon>
        <taxon>Spiralia</taxon>
        <taxon>Gnathifera</taxon>
        <taxon>Rotifera</taxon>
        <taxon>Eurotatoria</taxon>
        <taxon>Bdelloidea</taxon>
        <taxon>Philodinida</taxon>
        <taxon>Philodinidae</taxon>
        <taxon>Rotaria</taxon>
    </lineage>
</organism>
<proteinExistence type="predicted"/>
<dbReference type="AlphaFoldDB" id="A0A819J1Z7"/>
<reference evidence="1" key="1">
    <citation type="submission" date="2021-02" db="EMBL/GenBank/DDBJ databases">
        <authorList>
            <person name="Nowell W R."/>
        </authorList>
    </citation>
    <scope>NUCLEOTIDE SEQUENCE</scope>
</reference>
<evidence type="ECO:0000313" key="1">
    <source>
        <dbReference type="EMBL" id="CAF3923233.1"/>
    </source>
</evidence>
<name>A0A819J1Z7_9BILA</name>
<sequence length="131" mass="15663">MSNYSSFVKSETEFEYTNNELTYESISSINTNIENDEEQLKKKIQFVRIKIYLIHQTSECNKQICVRYVSFDPSLTKVVRRRRVIESIYLHVQQKKNIFEKLIQLFNGTKSSTIYELGLQFLYVYNGLFNY</sequence>
<evidence type="ECO:0000313" key="2">
    <source>
        <dbReference type="Proteomes" id="UP000663823"/>
    </source>
</evidence>
<dbReference type="EMBL" id="CAJOAX010004831">
    <property type="protein sequence ID" value="CAF3923233.1"/>
    <property type="molecule type" value="Genomic_DNA"/>
</dbReference>
<gene>
    <name evidence="1" type="ORF">OTI717_LOCUS24937</name>
</gene>
<accession>A0A819J1Z7</accession>
<comment type="caution">
    <text evidence="1">The sequence shown here is derived from an EMBL/GenBank/DDBJ whole genome shotgun (WGS) entry which is preliminary data.</text>
</comment>
<dbReference type="Proteomes" id="UP000663823">
    <property type="component" value="Unassembled WGS sequence"/>
</dbReference>